<dbReference type="OrthoDB" id="9778364at2"/>
<dbReference type="SMART" id="SM00382">
    <property type="entry name" value="AAA"/>
    <property type="match status" value="1"/>
</dbReference>
<dbReference type="RefSeq" id="WP_087287233.1">
    <property type="nucleotide sequence ID" value="NZ_NFJD01000001.1"/>
</dbReference>
<evidence type="ECO:0000256" key="4">
    <source>
        <dbReference type="ARBA" id="ARBA00022741"/>
    </source>
</evidence>
<dbReference type="GO" id="GO:0003677">
    <property type="term" value="F:DNA binding"/>
    <property type="evidence" value="ECO:0007669"/>
    <property type="project" value="InterPro"/>
</dbReference>
<keyword evidence="8" id="KW-1185">Reference proteome</keyword>
<dbReference type="AlphaFoldDB" id="A0A1Y4DEK9"/>
<feature type="domain" description="AAA+ ATPase" evidence="6">
    <location>
        <begin position="44"/>
        <end position="164"/>
    </location>
</feature>
<evidence type="ECO:0000259" key="6">
    <source>
        <dbReference type="SMART" id="SM00382"/>
    </source>
</evidence>
<dbReference type="PANTHER" id="PTHR13779">
    <property type="entry name" value="WERNER HELICASE-INTERACTING PROTEIN 1 FAMILY MEMBER"/>
    <property type="match status" value="1"/>
</dbReference>
<dbReference type="GO" id="GO:0008047">
    <property type="term" value="F:enzyme activator activity"/>
    <property type="evidence" value="ECO:0007669"/>
    <property type="project" value="TreeGrafter"/>
</dbReference>
<dbReference type="GO" id="GO:0000731">
    <property type="term" value="P:DNA synthesis involved in DNA repair"/>
    <property type="evidence" value="ECO:0007669"/>
    <property type="project" value="TreeGrafter"/>
</dbReference>
<proteinExistence type="inferred from homology"/>
<dbReference type="SUPFAM" id="SSF52540">
    <property type="entry name" value="P-loop containing nucleoside triphosphate hydrolases"/>
    <property type="match status" value="1"/>
</dbReference>
<dbReference type="CDD" id="cd00009">
    <property type="entry name" value="AAA"/>
    <property type="match status" value="1"/>
</dbReference>
<evidence type="ECO:0000256" key="1">
    <source>
        <dbReference type="ARBA" id="ARBA00002393"/>
    </source>
</evidence>
<dbReference type="Gene3D" id="1.10.8.60">
    <property type="match status" value="1"/>
</dbReference>
<gene>
    <name evidence="7" type="ORF">B5F75_02180</name>
</gene>
<reference evidence="8" key="1">
    <citation type="submission" date="2017-04" db="EMBL/GenBank/DDBJ databases">
        <title>Function of individual gut microbiota members based on whole genome sequencing of pure cultures obtained from chicken caecum.</title>
        <authorList>
            <person name="Medvecky M."/>
            <person name="Cejkova D."/>
            <person name="Polansky O."/>
            <person name="Karasova D."/>
            <person name="Kubasova T."/>
            <person name="Cizek A."/>
            <person name="Rychlik I."/>
        </authorList>
    </citation>
    <scope>NUCLEOTIDE SEQUENCE [LARGE SCALE GENOMIC DNA]</scope>
    <source>
        <strain evidence="8">An273</strain>
    </source>
</reference>
<dbReference type="InterPro" id="IPR008921">
    <property type="entry name" value="DNA_pol3_clamp-load_cplx_C"/>
</dbReference>
<dbReference type="InterPro" id="IPR003593">
    <property type="entry name" value="AAA+_ATPase"/>
</dbReference>
<evidence type="ECO:0000256" key="3">
    <source>
        <dbReference type="ARBA" id="ARBA00020776"/>
    </source>
</evidence>
<evidence type="ECO:0000313" key="7">
    <source>
        <dbReference type="EMBL" id="OUO57603.1"/>
    </source>
</evidence>
<dbReference type="Proteomes" id="UP000196368">
    <property type="component" value="Unassembled WGS sequence"/>
</dbReference>
<dbReference type="GO" id="GO:0016887">
    <property type="term" value="F:ATP hydrolysis activity"/>
    <property type="evidence" value="ECO:0007669"/>
    <property type="project" value="InterPro"/>
</dbReference>
<dbReference type="GO" id="GO:0006261">
    <property type="term" value="P:DNA-templated DNA replication"/>
    <property type="evidence" value="ECO:0007669"/>
    <property type="project" value="TreeGrafter"/>
</dbReference>
<dbReference type="Pfam" id="PF12002">
    <property type="entry name" value="MgsA_C"/>
    <property type="match status" value="1"/>
</dbReference>
<dbReference type="Pfam" id="PF00004">
    <property type="entry name" value="AAA"/>
    <property type="match status" value="1"/>
</dbReference>
<evidence type="ECO:0000256" key="5">
    <source>
        <dbReference type="ARBA" id="ARBA00022840"/>
    </source>
</evidence>
<dbReference type="Gene3D" id="1.20.272.10">
    <property type="match status" value="1"/>
</dbReference>
<dbReference type="GO" id="GO:0005524">
    <property type="term" value="F:ATP binding"/>
    <property type="evidence" value="ECO:0007669"/>
    <property type="project" value="UniProtKB-KW"/>
</dbReference>
<dbReference type="EMBL" id="NFJD01000001">
    <property type="protein sequence ID" value="OUO57603.1"/>
    <property type="molecule type" value="Genomic_DNA"/>
</dbReference>
<dbReference type="PANTHER" id="PTHR13779:SF7">
    <property type="entry name" value="ATPASE WRNIP1"/>
    <property type="match status" value="1"/>
</dbReference>
<dbReference type="InterPro" id="IPR003959">
    <property type="entry name" value="ATPase_AAA_core"/>
</dbReference>
<dbReference type="InterPro" id="IPR051314">
    <property type="entry name" value="AAA_ATPase_RarA/MGS1/WRNIP1"/>
</dbReference>
<keyword evidence="5" id="KW-0067">ATP-binding</keyword>
<dbReference type="FunFam" id="1.20.272.10:FF:000001">
    <property type="entry name" value="Putative AAA family ATPase"/>
    <property type="match status" value="1"/>
</dbReference>
<dbReference type="Gene3D" id="1.10.3710.10">
    <property type="entry name" value="DNA polymerase III clamp loader subunits, C-terminal domain"/>
    <property type="match status" value="1"/>
</dbReference>
<dbReference type="Pfam" id="PF16193">
    <property type="entry name" value="AAA_assoc_2"/>
    <property type="match status" value="1"/>
</dbReference>
<comment type="caution">
    <text evidence="7">The sequence shown here is derived from an EMBL/GenBank/DDBJ whole genome shotgun (WGS) entry which is preliminary data.</text>
</comment>
<dbReference type="GO" id="GO:0017116">
    <property type="term" value="F:single-stranded DNA helicase activity"/>
    <property type="evidence" value="ECO:0007669"/>
    <property type="project" value="TreeGrafter"/>
</dbReference>
<organism evidence="7 8">
    <name type="scientific">Candidatus Avelusimicrobium gallicola</name>
    <dbReference type="NCBI Taxonomy" id="2562704"/>
    <lineage>
        <taxon>Bacteria</taxon>
        <taxon>Pseudomonadati</taxon>
        <taxon>Elusimicrobiota</taxon>
        <taxon>Elusimicrobia</taxon>
        <taxon>Elusimicrobiales</taxon>
        <taxon>Elusimicrobiaceae</taxon>
        <taxon>Candidatus Avelusimicrobium</taxon>
    </lineage>
</organism>
<accession>A0A1Y4DEK9</accession>
<evidence type="ECO:0000256" key="2">
    <source>
        <dbReference type="ARBA" id="ARBA00008959"/>
    </source>
</evidence>
<name>A0A1Y4DEK9_9BACT</name>
<evidence type="ECO:0000313" key="8">
    <source>
        <dbReference type="Proteomes" id="UP000196368"/>
    </source>
</evidence>
<dbReference type="Gene3D" id="3.40.50.300">
    <property type="entry name" value="P-loop containing nucleotide triphosphate hydrolases"/>
    <property type="match status" value="1"/>
</dbReference>
<comment type="function">
    <text evidence="1">DNA-dependent ATPase that plays important roles in cellular responses to stalled DNA replication processes.</text>
</comment>
<protein>
    <recommendedName>
        <fullName evidence="3">Replication-associated recombination protein A</fullName>
    </recommendedName>
</protein>
<dbReference type="InterPro" id="IPR021886">
    <property type="entry name" value="MgsA_C"/>
</dbReference>
<dbReference type="InterPro" id="IPR027417">
    <property type="entry name" value="P-loop_NTPase"/>
</dbReference>
<dbReference type="InterPro" id="IPR032423">
    <property type="entry name" value="AAA_assoc_2"/>
</dbReference>
<sequence>MTPDEQENIPLAARQAPKRLEDFAGQPHLLGPGKMLRRLLEADMIKSAVFFGPPGCGKTATARYIASRTQAYTVELNAAAAGVADIKKVLAEARERARTPTFDQKRTLVILDEIHHFNKTQQDVLLPSVERGDIILIGITTENPYFYINTALLSRFSVFEFKALGEKDLLKILNRAAEKEKAQIAADAADYFITQANGDSRKMLNAAELAFVTTPPAQDGLKHIDLDIAKECIQRRHLNYDKKGDEHYDIISAFIKSMRGSDPDAAVYWLARMLESGEDPRFIARRILICACEDVGLAEPYAIMIAQAAFAAAEELGMPEVRIPLAHAAIYVACCPKSNSAYLAVDAALTEVREGKYRPVPDHLRSGGKNRGYKYAHDFPNHYVKQLYMPSPMQFFKPGVLGKEAAIIERLKKIKGE</sequence>
<comment type="similarity">
    <text evidence="2">Belongs to the AAA ATPase family. RarA/MGS1/WRNIP1 subfamily.</text>
</comment>
<dbReference type="SUPFAM" id="SSF48019">
    <property type="entry name" value="post-AAA+ oligomerization domain-like"/>
    <property type="match status" value="1"/>
</dbReference>
<dbReference type="CDD" id="cd18139">
    <property type="entry name" value="HLD_clamp_RarA"/>
    <property type="match status" value="1"/>
</dbReference>
<keyword evidence="4" id="KW-0547">Nucleotide-binding</keyword>